<dbReference type="InterPro" id="IPR053162">
    <property type="entry name" value="DnaD"/>
</dbReference>
<dbReference type="Gene3D" id="1.10.10.630">
    <property type="entry name" value="DnaD domain-like"/>
    <property type="match status" value="1"/>
</dbReference>
<accession>A0A1E4R4Q8</accession>
<protein>
    <recommendedName>
        <fullName evidence="3">DnaB/C C-terminal domain-containing protein</fullName>
    </recommendedName>
</protein>
<dbReference type="SUPFAM" id="SSF158499">
    <property type="entry name" value="DnaD domain-like"/>
    <property type="match status" value="1"/>
</dbReference>
<proteinExistence type="inferred from homology"/>
<comment type="similarity">
    <text evidence="1">Belongs to the DnaB/DnaD family.</text>
</comment>
<gene>
    <name evidence="4" type="ORF">BG258_05750</name>
</gene>
<name>A0A1E4R4Q8_9BACI</name>
<dbReference type="PANTHER" id="PTHR37293:SF5">
    <property type="entry name" value="DNA REPLICATION PROTEIN"/>
    <property type="match status" value="1"/>
</dbReference>
<comment type="caution">
    <text evidence="4">The sequence shown here is derived from an EMBL/GenBank/DDBJ whole genome shotgun (WGS) entry which is preliminary data.</text>
</comment>
<dbReference type="NCBIfam" id="TIGR01446">
    <property type="entry name" value="DnaD_dom"/>
    <property type="match status" value="1"/>
</dbReference>
<feature type="domain" description="DnaB/C C-terminal" evidence="3">
    <location>
        <begin position="242"/>
        <end position="283"/>
    </location>
</feature>
<dbReference type="Proteomes" id="UP000094784">
    <property type="component" value="Unassembled WGS sequence"/>
</dbReference>
<evidence type="ECO:0000313" key="4">
    <source>
        <dbReference type="EMBL" id="ODV55440.1"/>
    </source>
</evidence>
<dbReference type="PANTHER" id="PTHR37293">
    <property type="entry name" value="PHAGE REPLICATION PROTEIN-RELATED"/>
    <property type="match status" value="1"/>
</dbReference>
<evidence type="ECO:0000256" key="1">
    <source>
        <dbReference type="ARBA" id="ARBA00093462"/>
    </source>
</evidence>
<evidence type="ECO:0000259" key="3">
    <source>
        <dbReference type="Pfam" id="PF07261"/>
    </source>
</evidence>
<sequence length="314" mass="36042">MAKFRLVHTSFWNDPRVVEEMTAEDKYFFLYLLTNESTTQIGIYQITKKQIAFDLGYSPESANALLQRFIEHHKLIRYNAETREIAIKNWGKYNLVRGGKPILDCVKSELKNVKDATLIEWVGESVPNDSIRNVYESYYDTHHGTSTIRDESEESCNTKGSYVTSHDTSTISGQEEDKDKEKEEEEEQDKDKEEKQLSQSVTPSLIDHEFLAIKNFFDQAIRVSNFTDHKKMDNLLKLYPDHLLIIEAIKVTADNGKSNMEYVEAILRNWRTEQGVKSYADWQVKIDGKNGRPNGSSNGGATSQKPIVFGDYSS</sequence>
<feature type="region of interest" description="Disordered" evidence="2">
    <location>
        <begin position="144"/>
        <end position="201"/>
    </location>
</feature>
<dbReference type="AlphaFoldDB" id="A0A1E4R4Q8"/>
<feature type="compositionally biased region" description="Polar residues" evidence="2">
    <location>
        <begin position="293"/>
        <end position="305"/>
    </location>
</feature>
<feature type="compositionally biased region" description="Polar residues" evidence="2">
    <location>
        <begin position="155"/>
        <end position="173"/>
    </location>
</feature>
<reference evidence="4 5" key="1">
    <citation type="submission" date="2016-09" db="EMBL/GenBank/DDBJ databases">
        <title>Draft genome sequence of the soil isolate, Lysinibacillus fusiformis M5, a potential hypoxanthine producer.</title>
        <authorList>
            <person name="Gallegos-Monterrosa R."/>
            <person name="Maroti G."/>
            <person name="Balint B."/>
            <person name="Kovacs A.T."/>
        </authorList>
    </citation>
    <scope>NUCLEOTIDE SEQUENCE [LARGE SCALE GENOMIC DNA]</scope>
    <source>
        <strain evidence="4 5">M5</strain>
    </source>
</reference>
<organism evidence="4 5">
    <name type="scientific">Lysinibacillus fusiformis</name>
    <dbReference type="NCBI Taxonomy" id="28031"/>
    <lineage>
        <taxon>Bacteria</taxon>
        <taxon>Bacillati</taxon>
        <taxon>Bacillota</taxon>
        <taxon>Bacilli</taxon>
        <taxon>Bacillales</taxon>
        <taxon>Bacillaceae</taxon>
        <taxon>Lysinibacillus</taxon>
    </lineage>
</organism>
<evidence type="ECO:0000313" key="5">
    <source>
        <dbReference type="Proteomes" id="UP000094784"/>
    </source>
</evidence>
<dbReference type="RefSeq" id="WP_069480526.1">
    <property type="nucleotide sequence ID" value="NZ_KV766182.1"/>
</dbReference>
<dbReference type="InterPro" id="IPR034829">
    <property type="entry name" value="DnaD-like_sf"/>
</dbReference>
<dbReference type="InterPro" id="IPR006343">
    <property type="entry name" value="DnaB/C_C"/>
</dbReference>
<dbReference type="OrthoDB" id="3199595at2"/>
<feature type="region of interest" description="Disordered" evidence="2">
    <location>
        <begin position="288"/>
        <end position="314"/>
    </location>
</feature>
<evidence type="ECO:0000256" key="2">
    <source>
        <dbReference type="SAM" id="MobiDB-lite"/>
    </source>
</evidence>
<dbReference type="Pfam" id="PF07261">
    <property type="entry name" value="DnaB_2"/>
    <property type="match status" value="1"/>
</dbReference>
<dbReference type="EMBL" id="MECQ01000001">
    <property type="protein sequence ID" value="ODV55440.1"/>
    <property type="molecule type" value="Genomic_DNA"/>
</dbReference>